<dbReference type="RefSeq" id="WP_106521778.1">
    <property type="nucleotide sequence ID" value="NZ_PYGD01000001.1"/>
</dbReference>
<accession>A0A2P8DD10</accession>
<sequence>MNWKIALTAALLISGGTFTTQAQQKTAVAQAKTSTEAKAFLAKVSEFEKGDATKSAAAFADLKIKMMTGIGAAKHQMGDAQDKGNAAAGDKLRAQLQTRSDAYNRAVQQFNAAPENKAPIMQVLNEYAKTL</sequence>
<evidence type="ECO:0000313" key="3">
    <source>
        <dbReference type="Proteomes" id="UP000240572"/>
    </source>
</evidence>
<evidence type="ECO:0000313" key="2">
    <source>
        <dbReference type="EMBL" id="PSK95108.1"/>
    </source>
</evidence>
<name>A0A2P8DD10_9BACT</name>
<feature type="signal peptide" evidence="1">
    <location>
        <begin position="1"/>
        <end position="22"/>
    </location>
</feature>
<dbReference type="Proteomes" id="UP000240572">
    <property type="component" value="Unassembled WGS sequence"/>
</dbReference>
<gene>
    <name evidence="2" type="ORF">B0I18_1011272</name>
</gene>
<proteinExistence type="predicted"/>
<comment type="caution">
    <text evidence="2">The sequence shown here is derived from an EMBL/GenBank/DDBJ whole genome shotgun (WGS) entry which is preliminary data.</text>
</comment>
<protein>
    <submittedName>
        <fullName evidence="2">Uncharacterized protein</fullName>
    </submittedName>
</protein>
<organism evidence="2 3">
    <name type="scientific">Taibaiella chishuiensis</name>
    <dbReference type="NCBI Taxonomy" id="1434707"/>
    <lineage>
        <taxon>Bacteria</taxon>
        <taxon>Pseudomonadati</taxon>
        <taxon>Bacteroidota</taxon>
        <taxon>Chitinophagia</taxon>
        <taxon>Chitinophagales</taxon>
        <taxon>Chitinophagaceae</taxon>
        <taxon>Taibaiella</taxon>
    </lineage>
</organism>
<keyword evidence="1" id="KW-0732">Signal</keyword>
<feature type="chain" id="PRO_5015118467" evidence="1">
    <location>
        <begin position="23"/>
        <end position="131"/>
    </location>
</feature>
<dbReference type="AlphaFoldDB" id="A0A2P8DD10"/>
<reference evidence="2 3" key="1">
    <citation type="submission" date="2018-03" db="EMBL/GenBank/DDBJ databases">
        <title>Genomic Encyclopedia of Type Strains, Phase III (KMG-III): the genomes of soil and plant-associated and newly described type strains.</title>
        <authorList>
            <person name="Whitman W."/>
        </authorList>
    </citation>
    <scope>NUCLEOTIDE SEQUENCE [LARGE SCALE GENOMIC DNA]</scope>
    <source>
        <strain evidence="2 3">CGMCC 1.12700</strain>
    </source>
</reference>
<dbReference type="EMBL" id="PYGD01000001">
    <property type="protein sequence ID" value="PSK95108.1"/>
    <property type="molecule type" value="Genomic_DNA"/>
</dbReference>
<evidence type="ECO:0000256" key="1">
    <source>
        <dbReference type="SAM" id="SignalP"/>
    </source>
</evidence>
<keyword evidence="3" id="KW-1185">Reference proteome</keyword>